<dbReference type="EMBL" id="JAUJFL010000003">
    <property type="protein sequence ID" value="KAK2607500.1"/>
    <property type="molecule type" value="Genomic_DNA"/>
</dbReference>
<evidence type="ECO:0000313" key="3">
    <source>
        <dbReference type="Proteomes" id="UP001265746"/>
    </source>
</evidence>
<accession>A0AAD9SHF1</accession>
<comment type="caution">
    <text evidence="2">The sequence shown here is derived from an EMBL/GenBank/DDBJ whole genome shotgun (WGS) entry which is preliminary data.</text>
</comment>
<reference evidence="2" key="1">
    <citation type="submission" date="2023-06" db="EMBL/GenBank/DDBJ databases">
        <authorList>
            <person name="Noh H."/>
        </authorList>
    </citation>
    <scope>NUCLEOTIDE SEQUENCE</scope>
    <source>
        <strain evidence="2">DUCC20226</strain>
    </source>
</reference>
<dbReference type="AlphaFoldDB" id="A0AAD9SHF1"/>
<protein>
    <submittedName>
        <fullName evidence="2">Uncharacterized protein</fullName>
    </submittedName>
</protein>
<evidence type="ECO:0000313" key="2">
    <source>
        <dbReference type="EMBL" id="KAK2607500.1"/>
    </source>
</evidence>
<keyword evidence="3" id="KW-1185">Reference proteome</keyword>
<dbReference type="Proteomes" id="UP001265746">
    <property type="component" value="Unassembled WGS sequence"/>
</dbReference>
<gene>
    <name evidence="2" type="ORF">N8I77_006166</name>
</gene>
<organism evidence="2 3">
    <name type="scientific">Phomopsis amygdali</name>
    <name type="common">Fusicoccum amygdali</name>
    <dbReference type="NCBI Taxonomy" id="1214568"/>
    <lineage>
        <taxon>Eukaryota</taxon>
        <taxon>Fungi</taxon>
        <taxon>Dikarya</taxon>
        <taxon>Ascomycota</taxon>
        <taxon>Pezizomycotina</taxon>
        <taxon>Sordariomycetes</taxon>
        <taxon>Sordariomycetidae</taxon>
        <taxon>Diaporthales</taxon>
        <taxon>Diaporthaceae</taxon>
        <taxon>Diaporthe</taxon>
    </lineage>
</organism>
<feature type="region of interest" description="Disordered" evidence="1">
    <location>
        <begin position="78"/>
        <end position="118"/>
    </location>
</feature>
<name>A0AAD9SHF1_PHOAM</name>
<sequence length="118" mass="12615">MVLGIRASYHPAQSASHSSYQSPLVCPCAACFDKEEHSQIREACDSPAAEMKITCGRPTSNPSPVWKRTESAVRQKFGFPLGRRRSAESTASARPLRTAAQDAPQVSNVAEGAVDPSA</sequence>
<proteinExistence type="predicted"/>
<evidence type="ECO:0000256" key="1">
    <source>
        <dbReference type="SAM" id="MobiDB-lite"/>
    </source>
</evidence>